<dbReference type="InterPro" id="IPR011611">
    <property type="entry name" value="PfkB_dom"/>
</dbReference>
<evidence type="ECO:0000313" key="9">
    <source>
        <dbReference type="Proteomes" id="UP000530564"/>
    </source>
</evidence>
<keyword evidence="5" id="KW-0067">ATP-binding</keyword>
<dbReference type="EMBL" id="JACIDK010000001">
    <property type="protein sequence ID" value="MBB3889336.1"/>
    <property type="molecule type" value="Genomic_DNA"/>
</dbReference>
<evidence type="ECO:0000256" key="1">
    <source>
        <dbReference type="ARBA" id="ARBA00010688"/>
    </source>
</evidence>
<organism evidence="8 9">
    <name type="scientific">Phenylobacterium haematophilum</name>
    <dbReference type="NCBI Taxonomy" id="98513"/>
    <lineage>
        <taxon>Bacteria</taxon>
        <taxon>Pseudomonadati</taxon>
        <taxon>Pseudomonadota</taxon>
        <taxon>Alphaproteobacteria</taxon>
        <taxon>Caulobacterales</taxon>
        <taxon>Caulobacteraceae</taxon>
        <taxon>Phenylobacterium</taxon>
    </lineage>
</organism>
<keyword evidence="3" id="KW-0547">Nucleotide-binding</keyword>
<dbReference type="PROSITE" id="PS00583">
    <property type="entry name" value="PFKB_KINASES_1"/>
    <property type="match status" value="1"/>
</dbReference>
<dbReference type="InterPro" id="IPR029056">
    <property type="entry name" value="Ribokinase-like"/>
</dbReference>
<keyword evidence="2 6" id="KW-0808">Transferase</keyword>
<dbReference type="CDD" id="cd01164">
    <property type="entry name" value="FruK_PfkB_like"/>
    <property type="match status" value="1"/>
</dbReference>
<dbReference type="Gene3D" id="3.40.1190.20">
    <property type="match status" value="1"/>
</dbReference>
<dbReference type="NCBIfam" id="TIGR03168">
    <property type="entry name" value="1-PFK"/>
    <property type="match status" value="1"/>
</dbReference>
<protein>
    <recommendedName>
        <fullName evidence="6">Phosphofructokinase</fullName>
    </recommendedName>
</protein>
<comment type="similarity">
    <text evidence="1 6">Belongs to the carbohydrate kinase PfkB family.</text>
</comment>
<dbReference type="GO" id="GO:0005524">
    <property type="term" value="F:ATP binding"/>
    <property type="evidence" value="ECO:0007669"/>
    <property type="project" value="UniProtKB-KW"/>
</dbReference>
<feature type="domain" description="Carbohydrate kinase PfkB" evidence="7">
    <location>
        <begin position="13"/>
        <end position="298"/>
    </location>
</feature>
<dbReference type="PANTHER" id="PTHR46566">
    <property type="entry name" value="1-PHOSPHOFRUCTOKINASE-RELATED"/>
    <property type="match status" value="1"/>
</dbReference>
<dbReference type="Proteomes" id="UP000530564">
    <property type="component" value="Unassembled WGS sequence"/>
</dbReference>
<dbReference type="GO" id="GO:0003872">
    <property type="term" value="F:6-phosphofructokinase activity"/>
    <property type="evidence" value="ECO:0007669"/>
    <property type="project" value="TreeGrafter"/>
</dbReference>
<accession>A0A839ZSY0</accession>
<dbReference type="SUPFAM" id="SSF53613">
    <property type="entry name" value="Ribokinase-like"/>
    <property type="match status" value="1"/>
</dbReference>
<dbReference type="FunFam" id="3.40.1190.20:FF:000001">
    <property type="entry name" value="Phosphofructokinase"/>
    <property type="match status" value="1"/>
</dbReference>
<dbReference type="PIRSF" id="PIRSF000535">
    <property type="entry name" value="1PFK/6PFK/LacC"/>
    <property type="match status" value="1"/>
</dbReference>
<dbReference type="PROSITE" id="PS00584">
    <property type="entry name" value="PFKB_KINASES_2"/>
    <property type="match status" value="1"/>
</dbReference>
<dbReference type="Pfam" id="PF00294">
    <property type="entry name" value="PfkB"/>
    <property type="match status" value="1"/>
</dbReference>
<evidence type="ECO:0000256" key="2">
    <source>
        <dbReference type="ARBA" id="ARBA00022679"/>
    </source>
</evidence>
<evidence type="ECO:0000256" key="4">
    <source>
        <dbReference type="ARBA" id="ARBA00022777"/>
    </source>
</evidence>
<evidence type="ECO:0000256" key="6">
    <source>
        <dbReference type="PIRNR" id="PIRNR000535"/>
    </source>
</evidence>
<evidence type="ECO:0000313" key="8">
    <source>
        <dbReference type="EMBL" id="MBB3889336.1"/>
    </source>
</evidence>
<keyword evidence="4 8" id="KW-0418">Kinase</keyword>
<sequence>MPFVVTLTMNPAVDLSASTARVEPIHKLRCRSSRRDPGGGGVNVARVIHRFGLPTLAVYPAGGLVGQLLNHLMAGELVRTHPIAITDETREDFTVLDEGSGEQYRFVLPGPRLRGPEWMECLSAVANLGERPDIVCASGSLPPGVPDDFYARLAEVAANHGARFVLDTSGVPLREALATKVDLIKPNLRELREISGEALDSERALIATCRRLIEHRRVAAVAVTLGADGAMLVTGNGAWRAAALPVHPVSSVGAGDSFLGAMVWAMATGRSDLEAFRFGIAGGAAAVRASGTELCHPKDVHRLVSEVEIMDAELPGPTR</sequence>
<dbReference type="PANTHER" id="PTHR46566:SF2">
    <property type="entry name" value="ATP-DEPENDENT 6-PHOSPHOFRUCTOKINASE ISOZYME 2"/>
    <property type="match status" value="1"/>
</dbReference>
<proteinExistence type="inferred from homology"/>
<keyword evidence="9" id="KW-1185">Reference proteome</keyword>
<comment type="caution">
    <text evidence="8">The sequence shown here is derived from an EMBL/GenBank/DDBJ whole genome shotgun (WGS) entry which is preliminary data.</text>
</comment>
<name>A0A839ZSY0_9CAUL</name>
<evidence type="ECO:0000259" key="7">
    <source>
        <dbReference type="Pfam" id="PF00294"/>
    </source>
</evidence>
<dbReference type="RefSeq" id="WP_183769354.1">
    <property type="nucleotide sequence ID" value="NZ_JACIDK010000001.1"/>
</dbReference>
<gene>
    <name evidence="8" type="ORF">GGQ61_000033</name>
</gene>
<dbReference type="InterPro" id="IPR002173">
    <property type="entry name" value="Carboh/pur_kinase_PfkB_CS"/>
</dbReference>
<dbReference type="GO" id="GO:0005829">
    <property type="term" value="C:cytosol"/>
    <property type="evidence" value="ECO:0007669"/>
    <property type="project" value="TreeGrafter"/>
</dbReference>
<evidence type="ECO:0000256" key="5">
    <source>
        <dbReference type="ARBA" id="ARBA00022840"/>
    </source>
</evidence>
<reference evidence="8 9" key="1">
    <citation type="submission" date="2020-08" db="EMBL/GenBank/DDBJ databases">
        <title>Genomic Encyclopedia of Type Strains, Phase IV (KMG-IV): sequencing the most valuable type-strain genomes for metagenomic binning, comparative biology and taxonomic classification.</title>
        <authorList>
            <person name="Goeker M."/>
        </authorList>
    </citation>
    <scope>NUCLEOTIDE SEQUENCE [LARGE SCALE GENOMIC DNA]</scope>
    <source>
        <strain evidence="8 9">DSM 21793</strain>
    </source>
</reference>
<dbReference type="InterPro" id="IPR017583">
    <property type="entry name" value="Tagatose/fructose_Pkinase"/>
</dbReference>
<dbReference type="AlphaFoldDB" id="A0A839ZSY0"/>
<evidence type="ECO:0000256" key="3">
    <source>
        <dbReference type="ARBA" id="ARBA00022741"/>
    </source>
</evidence>